<evidence type="ECO:0000313" key="1">
    <source>
        <dbReference type="EMBL" id="GAA0234394.1"/>
    </source>
</evidence>
<accession>A0ABN0TZW7</accession>
<sequence length="214" mass="23711">MTVISAVNSYLSWGDQPSKSTPAAGSARQPRGDLEVRESYNVKISEAYQEFKTKFQEFHDREQCFGEDLAREAYAVRSKIKEAHQEQTSYLGRALIWMRNMVTYGGGNVSYETLSRSKNPEEIAYSAFKTGGGDLGLQNNGFGEKLDVWKAIKDVSTLYPEDITDAMVAAYKVQEPGKVDAGAILAARGGVSPASRNPFEEFLVPRENTVKTYA</sequence>
<keyword evidence="2" id="KW-1185">Reference proteome</keyword>
<dbReference type="Proteomes" id="UP001501176">
    <property type="component" value="Unassembled WGS sequence"/>
</dbReference>
<evidence type="ECO:0000313" key="2">
    <source>
        <dbReference type="Proteomes" id="UP001501176"/>
    </source>
</evidence>
<gene>
    <name evidence="1" type="ORF">GCM10009125_24170</name>
</gene>
<protein>
    <submittedName>
        <fullName evidence="1">Uncharacterized protein</fullName>
    </submittedName>
</protein>
<reference evidence="1 2" key="1">
    <citation type="journal article" date="2019" name="Int. J. Syst. Evol. Microbiol.">
        <title>The Global Catalogue of Microorganisms (GCM) 10K type strain sequencing project: providing services to taxonomists for standard genome sequencing and annotation.</title>
        <authorList>
            <consortium name="The Broad Institute Genomics Platform"/>
            <consortium name="The Broad Institute Genome Sequencing Center for Infectious Disease"/>
            <person name="Wu L."/>
            <person name="Ma J."/>
        </authorList>
    </citation>
    <scope>NUCLEOTIDE SEQUENCE [LARGE SCALE GENOMIC DNA]</scope>
    <source>
        <strain evidence="1 2">JCM 16240</strain>
    </source>
</reference>
<dbReference type="EMBL" id="BAAAFN010000015">
    <property type="protein sequence ID" value="GAA0234394.1"/>
    <property type="molecule type" value="Genomic_DNA"/>
</dbReference>
<organism evidence="1 2">
    <name type="scientific">Castellaniella daejeonensis</name>
    <dbReference type="NCBI Taxonomy" id="659013"/>
    <lineage>
        <taxon>Bacteria</taxon>
        <taxon>Pseudomonadati</taxon>
        <taxon>Pseudomonadota</taxon>
        <taxon>Betaproteobacteria</taxon>
        <taxon>Burkholderiales</taxon>
        <taxon>Alcaligenaceae</taxon>
        <taxon>Castellaniella</taxon>
    </lineage>
</organism>
<name>A0ABN0TZW7_9BURK</name>
<proteinExistence type="predicted"/>
<dbReference type="RefSeq" id="WP_343821534.1">
    <property type="nucleotide sequence ID" value="NZ_BAAAFN010000015.1"/>
</dbReference>
<comment type="caution">
    <text evidence="1">The sequence shown here is derived from an EMBL/GenBank/DDBJ whole genome shotgun (WGS) entry which is preliminary data.</text>
</comment>